<evidence type="ECO:0000313" key="9">
    <source>
        <dbReference type="EMBL" id="QKN24365.1"/>
    </source>
</evidence>
<evidence type="ECO:0000259" key="8">
    <source>
        <dbReference type="Pfam" id="PF01416"/>
    </source>
</evidence>
<dbReference type="GO" id="GO:0003723">
    <property type="term" value="F:RNA binding"/>
    <property type="evidence" value="ECO:0007669"/>
    <property type="project" value="InterPro"/>
</dbReference>
<dbReference type="AlphaFoldDB" id="A0A859DSD1"/>
<dbReference type="HAMAP" id="MF_00171">
    <property type="entry name" value="TruA"/>
    <property type="match status" value="1"/>
</dbReference>
<dbReference type="Proteomes" id="UP000501316">
    <property type="component" value="Chromosome"/>
</dbReference>
<feature type="domain" description="Pseudouridine synthase I TruA alpha/beta" evidence="8">
    <location>
        <begin position="10"/>
        <end position="104"/>
    </location>
</feature>
<dbReference type="PANTHER" id="PTHR11142">
    <property type="entry name" value="PSEUDOURIDYLATE SYNTHASE"/>
    <property type="match status" value="1"/>
</dbReference>
<evidence type="ECO:0000256" key="2">
    <source>
        <dbReference type="ARBA" id="ARBA00022694"/>
    </source>
</evidence>
<dbReference type="InterPro" id="IPR020097">
    <property type="entry name" value="PsdUridine_synth_TruA_a/b_dom"/>
</dbReference>
<organism evidence="9 10">
    <name type="scientific">Caproicibacterium lactatifermentans</name>
    <dbReference type="NCBI Taxonomy" id="2666138"/>
    <lineage>
        <taxon>Bacteria</taxon>
        <taxon>Bacillati</taxon>
        <taxon>Bacillota</taxon>
        <taxon>Clostridia</taxon>
        <taxon>Eubacteriales</taxon>
        <taxon>Oscillospiraceae</taxon>
        <taxon>Caproicibacterium</taxon>
    </lineage>
</organism>
<evidence type="ECO:0000313" key="10">
    <source>
        <dbReference type="Proteomes" id="UP000501316"/>
    </source>
</evidence>
<reference evidence="9 10" key="1">
    <citation type="submission" date="2019-11" db="EMBL/GenBank/DDBJ databases">
        <authorList>
            <person name="Ren C."/>
            <person name="Wang H."/>
            <person name="Xu Y."/>
        </authorList>
    </citation>
    <scope>NUCLEOTIDE SEQUENCE [LARGE SCALE GENOMIC DNA]</scope>
    <source>
        <strain evidence="9 10">LBM 19010</strain>
    </source>
</reference>
<dbReference type="InterPro" id="IPR020094">
    <property type="entry name" value="TruA/RsuA/RluB/E/F_N"/>
</dbReference>
<dbReference type="InterPro" id="IPR020103">
    <property type="entry name" value="PsdUridine_synth_cat_dom_sf"/>
</dbReference>
<dbReference type="NCBIfam" id="TIGR00071">
    <property type="entry name" value="hisT_truA"/>
    <property type="match status" value="1"/>
</dbReference>
<sequence length="259" mass="29524">MRNLLFTLCFDGAGYHGWQIQPNAVTVQQVFQTALQNVLQETPNLKGCSRTDAGVHARMFCVSLHTERQIPCGRLVQAVNHFLPPDVAVTACREVPPAFHARYSCRGKQYVYQIWNAPVRDPFLYRRALHYWYPLDEELLNRTAEQYIGRHNFTSFCTQDKREKGDFTRTITQAEVQRSGSMITFSVTADGFLYNMVRILTGTLLYAAQGKLMPRDIPRIFAAKDRSQAGPTAPPQGLYLNHVYYEEADLNAGQTKQLL</sequence>
<comment type="similarity">
    <text evidence="1 4 7">Belongs to the tRNA pseudouridine synthase TruA family.</text>
</comment>
<feature type="binding site" evidence="4 6">
    <location>
        <position position="110"/>
    </location>
    <ligand>
        <name>substrate</name>
    </ligand>
</feature>
<dbReference type="Gene3D" id="3.30.70.580">
    <property type="entry name" value="Pseudouridine synthase I, catalytic domain, N-terminal subdomain"/>
    <property type="match status" value="1"/>
</dbReference>
<dbReference type="RefSeq" id="WP_174193426.1">
    <property type="nucleotide sequence ID" value="NZ_CP046051.1"/>
</dbReference>
<dbReference type="Gene3D" id="3.30.70.660">
    <property type="entry name" value="Pseudouridine synthase I, catalytic domain, C-terminal subdomain"/>
    <property type="match status" value="1"/>
</dbReference>
<keyword evidence="3 4" id="KW-0413">Isomerase</keyword>
<dbReference type="FunFam" id="3.30.70.580:FF:000001">
    <property type="entry name" value="tRNA pseudouridine synthase A"/>
    <property type="match status" value="1"/>
</dbReference>
<feature type="active site" description="Nucleophile" evidence="4 5">
    <location>
        <position position="52"/>
    </location>
</feature>
<dbReference type="GO" id="GO:0031119">
    <property type="term" value="P:tRNA pseudouridine synthesis"/>
    <property type="evidence" value="ECO:0007669"/>
    <property type="project" value="UniProtKB-UniRule"/>
</dbReference>
<evidence type="ECO:0000256" key="3">
    <source>
        <dbReference type="ARBA" id="ARBA00023235"/>
    </source>
</evidence>
<dbReference type="CDD" id="cd02570">
    <property type="entry name" value="PseudoU_synth_EcTruA"/>
    <property type="match status" value="1"/>
</dbReference>
<comment type="function">
    <text evidence="4">Formation of pseudouridine at positions 38, 39 and 40 in the anticodon stem and loop of transfer RNAs.</text>
</comment>
<evidence type="ECO:0000256" key="4">
    <source>
        <dbReference type="HAMAP-Rule" id="MF_00171"/>
    </source>
</evidence>
<dbReference type="EMBL" id="CP046051">
    <property type="protein sequence ID" value="QKN24365.1"/>
    <property type="molecule type" value="Genomic_DNA"/>
</dbReference>
<evidence type="ECO:0000256" key="1">
    <source>
        <dbReference type="ARBA" id="ARBA00009375"/>
    </source>
</evidence>
<evidence type="ECO:0000256" key="6">
    <source>
        <dbReference type="PIRSR" id="PIRSR001430-2"/>
    </source>
</evidence>
<accession>A0A859DSD1</accession>
<comment type="subunit">
    <text evidence="4">Homodimer.</text>
</comment>
<comment type="caution">
    <text evidence="4">Lacks conserved residue(s) required for the propagation of feature annotation.</text>
</comment>
<protein>
    <recommendedName>
        <fullName evidence="4">tRNA pseudouridine synthase A</fullName>
        <ecNumber evidence="4">5.4.99.12</ecNumber>
    </recommendedName>
    <alternativeName>
        <fullName evidence="4">tRNA pseudouridine(38-40) synthase</fullName>
    </alternativeName>
    <alternativeName>
        <fullName evidence="4">tRNA pseudouridylate synthase I</fullName>
    </alternativeName>
    <alternativeName>
        <fullName evidence="4">tRNA-uridine isomerase I</fullName>
    </alternativeName>
</protein>
<feature type="domain" description="Pseudouridine synthase I TruA alpha/beta" evidence="8">
    <location>
        <begin position="144"/>
        <end position="246"/>
    </location>
</feature>
<dbReference type="SUPFAM" id="SSF55120">
    <property type="entry name" value="Pseudouridine synthase"/>
    <property type="match status" value="1"/>
</dbReference>
<name>A0A859DSD1_9FIRM</name>
<proteinExistence type="inferred from homology"/>
<keyword evidence="2 4" id="KW-0819">tRNA processing</keyword>
<evidence type="ECO:0000256" key="7">
    <source>
        <dbReference type="RuleBase" id="RU003792"/>
    </source>
</evidence>
<dbReference type="GO" id="GO:0160147">
    <property type="term" value="F:tRNA pseudouridine(38-40) synthase activity"/>
    <property type="evidence" value="ECO:0007669"/>
    <property type="project" value="UniProtKB-EC"/>
</dbReference>
<dbReference type="EC" id="5.4.99.12" evidence="4"/>
<dbReference type="InterPro" id="IPR001406">
    <property type="entry name" value="PsdUridine_synth_TruA"/>
</dbReference>
<dbReference type="InterPro" id="IPR020095">
    <property type="entry name" value="PsdUridine_synth_TruA_C"/>
</dbReference>
<dbReference type="Pfam" id="PF01416">
    <property type="entry name" value="PseudoU_synth_1"/>
    <property type="match status" value="2"/>
</dbReference>
<dbReference type="PANTHER" id="PTHR11142:SF0">
    <property type="entry name" value="TRNA PSEUDOURIDINE SYNTHASE-LIKE 1"/>
    <property type="match status" value="1"/>
</dbReference>
<dbReference type="PIRSF" id="PIRSF001430">
    <property type="entry name" value="tRNA_psdUrid_synth"/>
    <property type="match status" value="1"/>
</dbReference>
<evidence type="ECO:0000256" key="5">
    <source>
        <dbReference type="PIRSR" id="PIRSR001430-1"/>
    </source>
</evidence>
<comment type="catalytic activity">
    <reaction evidence="4 7">
        <text>uridine(38/39/40) in tRNA = pseudouridine(38/39/40) in tRNA</text>
        <dbReference type="Rhea" id="RHEA:22376"/>
        <dbReference type="Rhea" id="RHEA-COMP:10085"/>
        <dbReference type="Rhea" id="RHEA-COMP:10087"/>
        <dbReference type="ChEBI" id="CHEBI:65314"/>
        <dbReference type="ChEBI" id="CHEBI:65315"/>
        <dbReference type="EC" id="5.4.99.12"/>
    </reaction>
</comment>
<gene>
    <name evidence="4 9" type="primary">truA</name>
    <name evidence="9" type="ORF">GJQ69_07655</name>
</gene>
<dbReference type="KEGG" id="clf:GJQ69_07655"/>